<dbReference type="SUPFAM" id="SSF52266">
    <property type="entry name" value="SGNH hydrolase"/>
    <property type="match status" value="1"/>
</dbReference>
<dbReference type="InterPro" id="IPR037460">
    <property type="entry name" value="SEST-like"/>
</dbReference>
<dbReference type="PANTHER" id="PTHR37981:SF1">
    <property type="entry name" value="SGNH HYDROLASE-TYPE ESTERASE DOMAIN-CONTAINING PROTEIN"/>
    <property type="match status" value="1"/>
</dbReference>
<organism evidence="3 4">
    <name type="scientific">Microbacterium rhizosphaerae</name>
    <dbReference type="NCBI Taxonomy" id="1678237"/>
    <lineage>
        <taxon>Bacteria</taxon>
        <taxon>Bacillati</taxon>
        <taxon>Actinomycetota</taxon>
        <taxon>Actinomycetes</taxon>
        <taxon>Micrococcales</taxon>
        <taxon>Microbacteriaceae</taxon>
        <taxon>Microbacterium</taxon>
    </lineage>
</organism>
<keyword evidence="4" id="KW-1185">Reference proteome</keyword>
<keyword evidence="1" id="KW-0472">Membrane</keyword>
<evidence type="ECO:0000313" key="3">
    <source>
        <dbReference type="EMBL" id="WPR90459.1"/>
    </source>
</evidence>
<sequence>MRNLIHILRTRLRAAWPARSARRALIDVLIVVFAAAGAIALSLWLTPMQKVTTAGQTVYVGVTAPTWSLSGPGQLDLFGQSLATTVQFDGPIRPRLTLSHITLSEQLTQFAEGKAAPATLESALIDGWQRFFIWQLVIVAVAALMIAGAAAGWLRHGWRETTALLAGTLVLALAVDLGGVMVTAYSAPAKLEGINSLQDLVGGSPALSLRSAPVSPADAVERVVVIGDSTAAGLGNRPLVPGTDEDKACGRSRDAFAVDLAVVNGWTVTNLACSGASIGNGVLGPQSLGDRTIPAQLRSPEMAKAQVVIVSIGANDVEWISMLQLCAVSASCSDNAQQAFFQQQLATFSSDYLQLLDQLQLLPSHPLVVINQYYDPVPGSVQCLKKQGITPAKQKSLQADLAALNTILAEGAKAADFAIAKPDFTGHGVCTPFPYVQGVTDAAPFHPTPSGALAIALADEHALRLR</sequence>
<feature type="domain" description="SGNH hydrolase-type esterase" evidence="2">
    <location>
        <begin position="225"/>
        <end position="452"/>
    </location>
</feature>
<dbReference type="RefSeq" id="WP_320943171.1">
    <property type="nucleotide sequence ID" value="NZ_BAABEU010000011.1"/>
</dbReference>
<evidence type="ECO:0000259" key="2">
    <source>
        <dbReference type="Pfam" id="PF13472"/>
    </source>
</evidence>
<proteinExistence type="predicted"/>
<feature type="transmembrane region" description="Helical" evidence="1">
    <location>
        <begin position="21"/>
        <end position="45"/>
    </location>
</feature>
<dbReference type="EMBL" id="CP139368">
    <property type="protein sequence ID" value="WPR90459.1"/>
    <property type="molecule type" value="Genomic_DNA"/>
</dbReference>
<reference evidence="3 4" key="1">
    <citation type="submission" date="2023-11" db="EMBL/GenBank/DDBJ databases">
        <title>Genome sequence of Microbacterium rhizosphaerae KACC 19337.</title>
        <authorList>
            <person name="Choi H."/>
            <person name="Kim S."/>
            <person name="Kim Y."/>
            <person name="Kwon S.-W."/>
            <person name="Heo J."/>
        </authorList>
    </citation>
    <scope>NUCLEOTIDE SEQUENCE [LARGE SCALE GENOMIC DNA]</scope>
    <source>
        <strain evidence="3 4">KACC 19337</strain>
    </source>
</reference>
<dbReference type="Proteomes" id="UP001323798">
    <property type="component" value="Chromosome"/>
</dbReference>
<evidence type="ECO:0000256" key="1">
    <source>
        <dbReference type="SAM" id="Phobius"/>
    </source>
</evidence>
<name>A0ABZ0SNC7_9MICO</name>
<evidence type="ECO:0000313" key="4">
    <source>
        <dbReference type="Proteomes" id="UP001323798"/>
    </source>
</evidence>
<dbReference type="PANTHER" id="PTHR37981">
    <property type="entry name" value="LIPASE 2"/>
    <property type="match status" value="1"/>
</dbReference>
<feature type="transmembrane region" description="Helical" evidence="1">
    <location>
        <begin position="163"/>
        <end position="187"/>
    </location>
</feature>
<dbReference type="Gene3D" id="3.40.50.1110">
    <property type="entry name" value="SGNH hydrolase"/>
    <property type="match status" value="1"/>
</dbReference>
<keyword evidence="1" id="KW-0812">Transmembrane</keyword>
<dbReference type="InterPro" id="IPR013830">
    <property type="entry name" value="SGNH_hydro"/>
</dbReference>
<feature type="transmembrane region" description="Helical" evidence="1">
    <location>
        <begin position="131"/>
        <end position="151"/>
    </location>
</feature>
<dbReference type="InterPro" id="IPR036514">
    <property type="entry name" value="SGNH_hydro_sf"/>
</dbReference>
<protein>
    <submittedName>
        <fullName evidence="3">GDSL-type esterase/lipase family protein</fullName>
    </submittedName>
</protein>
<accession>A0ABZ0SNC7</accession>
<dbReference type="Pfam" id="PF13472">
    <property type="entry name" value="Lipase_GDSL_2"/>
    <property type="match status" value="1"/>
</dbReference>
<keyword evidence="1" id="KW-1133">Transmembrane helix</keyword>
<gene>
    <name evidence="3" type="ORF">SM116_03985</name>
</gene>